<dbReference type="AlphaFoldDB" id="A0A6A7B8K9"/>
<dbReference type="GO" id="GO:0030154">
    <property type="term" value="P:cell differentiation"/>
    <property type="evidence" value="ECO:0007669"/>
    <property type="project" value="TreeGrafter"/>
</dbReference>
<dbReference type="EMBL" id="MU006301">
    <property type="protein sequence ID" value="KAF2851684.1"/>
    <property type="molecule type" value="Genomic_DNA"/>
</dbReference>
<keyword evidence="3 9" id="KW-0238">DNA-binding</keyword>
<dbReference type="Pfam" id="PF00046">
    <property type="entry name" value="Homeodomain"/>
    <property type="match status" value="1"/>
</dbReference>
<organism evidence="13 14">
    <name type="scientific">Plenodomus tracheiphilus IPT5</name>
    <dbReference type="NCBI Taxonomy" id="1408161"/>
    <lineage>
        <taxon>Eukaryota</taxon>
        <taxon>Fungi</taxon>
        <taxon>Dikarya</taxon>
        <taxon>Ascomycota</taxon>
        <taxon>Pezizomycotina</taxon>
        <taxon>Dothideomycetes</taxon>
        <taxon>Pleosporomycetidae</taxon>
        <taxon>Pleosporales</taxon>
        <taxon>Pleosporineae</taxon>
        <taxon>Leptosphaeriaceae</taxon>
        <taxon>Plenodomus</taxon>
    </lineage>
</organism>
<name>A0A6A7B8K9_9PLEO</name>
<feature type="compositionally biased region" description="Basic and acidic residues" evidence="11">
    <location>
        <begin position="475"/>
        <end position="494"/>
    </location>
</feature>
<evidence type="ECO:0000313" key="14">
    <source>
        <dbReference type="Proteomes" id="UP000799423"/>
    </source>
</evidence>
<dbReference type="PANTHER" id="PTHR24324:SF9">
    <property type="entry name" value="HOMEOBOX DOMAIN-CONTAINING PROTEIN"/>
    <property type="match status" value="1"/>
</dbReference>
<dbReference type="CDD" id="cd00086">
    <property type="entry name" value="homeodomain"/>
    <property type="match status" value="1"/>
</dbReference>
<evidence type="ECO:0000256" key="9">
    <source>
        <dbReference type="PROSITE-ProRule" id="PRU00108"/>
    </source>
</evidence>
<reference evidence="13" key="1">
    <citation type="submission" date="2020-01" db="EMBL/GenBank/DDBJ databases">
        <authorList>
            <consortium name="DOE Joint Genome Institute"/>
            <person name="Haridas S."/>
            <person name="Albert R."/>
            <person name="Binder M."/>
            <person name="Bloem J."/>
            <person name="Labutti K."/>
            <person name="Salamov A."/>
            <person name="Andreopoulos B."/>
            <person name="Baker S.E."/>
            <person name="Barry K."/>
            <person name="Bills G."/>
            <person name="Bluhm B.H."/>
            <person name="Cannon C."/>
            <person name="Castanera R."/>
            <person name="Culley D.E."/>
            <person name="Daum C."/>
            <person name="Ezra D."/>
            <person name="Gonzalez J.B."/>
            <person name="Henrissat B."/>
            <person name="Kuo A."/>
            <person name="Liang C."/>
            <person name="Lipzen A."/>
            <person name="Lutzoni F."/>
            <person name="Magnuson J."/>
            <person name="Mondo S."/>
            <person name="Nolan M."/>
            <person name="Ohm R."/>
            <person name="Pangilinan J."/>
            <person name="Park H.-J."/>
            <person name="Ramirez L."/>
            <person name="Alfaro M."/>
            <person name="Sun H."/>
            <person name="Tritt A."/>
            <person name="Yoshinaga Y."/>
            <person name="Zwiers L.-H."/>
            <person name="Turgeon B.G."/>
            <person name="Goodwin S.B."/>
            <person name="Spatafora J.W."/>
            <person name="Crous P.W."/>
            <person name="Grigoriev I.V."/>
        </authorList>
    </citation>
    <scope>NUCLEOTIDE SEQUENCE</scope>
    <source>
        <strain evidence="13">IPT5</strain>
    </source>
</reference>
<feature type="compositionally biased region" description="Basic and acidic residues" evidence="11">
    <location>
        <begin position="69"/>
        <end position="82"/>
    </location>
</feature>
<feature type="compositionally biased region" description="Polar residues" evidence="11">
    <location>
        <begin position="235"/>
        <end position="244"/>
    </location>
</feature>
<evidence type="ECO:0000259" key="12">
    <source>
        <dbReference type="PROSITE" id="PS50071"/>
    </source>
</evidence>
<feature type="domain" description="Homeobox" evidence="12">
    <location>
        <begin position="53"/>
        <end position="113"/>
    </location>
</feature>
<feature type="DNA-binding region" description="Homeobox" evidence="9">
    <location>
        <begin position="55"/>
        <end position="114"/>
    </location>
</feature>
<protein>
    <recommendedName>
        <fullName evidence="12">Homeobox domain-containing protein</fullName>
    </recommendedName>
</protein>
<proteinExistence type="predicted"/>
<comment type="subunit">
    <text evidence="8">Interacts with MCM1.</text>
</comment>
<evidence type="ECO:0000256" key="3">
    <source>
        <dbReference type="ARBA" id="ARBA00023125"/>
    </source>
</evidence>
<dbReference type="GO" id="GO:0005634">
    <property type="term" value="C:nucleus"/>
    <property type="evidence" value="ECO:0007669"/>
    <property type="project" value="UniProtKB-SubCell"/>
</dbReference>
<dbReference type="GO" id="GO:0000978">
    <property type="term" value="F:RNA polymerase II cis-regulatory region sequence-specific DNA binding"/>
    <property type="evidence" value="ECO:0007669"/>
    <property type="project" value="TreeGrafter"/>
</dbReference>
<dbReference type="PROSITE" id="PS00027">
    <property type="entry name" value="HOMEOBOX_1"/>
    <property type="match status" value="1"/>
</dbReference>
<evidence type="ECO:0000256" key="6">
    <source>
        <dbReference type="ARBA" id="ARBA00023242"/>
    </source>
</evidence>
<feature type="compositionally biased region" description="Low complexity" evidence="11">
    <location>
        <begin position="221"/>
        <end position="234"/>
    </location>
</feature>
<feature type="compositionally biased region" description="Low complexity" evidence="11">
    <location>
        <begin position="117"/>
        <end position="135"/>
    </location>
</feature>
<feature type="compositionally biased region" description="Polar residues" evidence="11">
    <location>
        <begin position="414"/>
        <end position="429"/>
    </location>
</feature>
<keyword evidence="2" id="KW-0805">Transcription regulation</keyword>
<evidence type="ECO:0000256" key="5">
    <source>
        <dbReference type="ARBA" id="ARBA00023163"/>
    </source>
</evidence>
<keyword evidence="14" id="KW-1185">Reference proteome</keyword>
<evidence type="ECO:0000256" key="2">
    <source>
        <dbReference type="ARBA" id="ARBA00023015"/>
    </source>
</evidence>
<evidence type="ECO:0000256" key="7">
    <source>
        <dbReference type="ARBA" id="ARBA00023306"/>
    </source>
</evidence>
<gene>
    <name evidence="13" type="ORF">T440DRAFT_498220</name>
</gene>
<evidence type="ECO:0000256" key="1">
    <source>
        <dbReference type="ARBA" id="ARBA00004123"/>
    </source>
</evidence>
<keyword evidence="7" id="KW-0131">Cell cycle</keyword>
<keyword evidence="6 9" id="KW-0539">Nucleus</keyword>
<evidence type="ECO:0000256" key="8">
    <source>
        <dbReference type="ARBA" id="ARBA00065092"/>
    </source>
</evidence>
<dbReference type="FunFam" id="1.10.10.60:FF:000286">
    <property type="entry name" value="Homeobox transcription factor"/>
    <property type="match status" value="1"/>
</dbReference>
<dbReference type="PANTHER" id="PTHR24324">
    <property type="entry name" value="HOMEOBOX PROTEIN HHEX"/>
    <property type="match status" value="1"/>
</dbReference>
<feature type="compositionally biased region" description="Basic and acidic residues" evidence="11">
    <location>
        <begin position="455"/>
        <end position="464"/>
    </location>
</feature>
<feature type="region of interest" description="Disordered" evidence="11">
    <location>
        <begin position="102"/>
        <end position="296"/>
    </location>
</feature>
<feature type="compositionally biased region" description="Polar residues" evidence="11">
    <location>
        <begin position="269"/>
        <end position="281"/>
    </location>
</feature>
<dbReference type="Proteomes" id="UP000799423">
    <property type="component" value="Unassembled WGS sequence"/>
</dbReference>
<dbReference type="OrthoDB" id="6159439at2759"/>
<dbReference type="InterPro" id="IPR051000">
    <property type="entry name" value="Homeobox_DNA-bind_prot"/>
</dbReference>
<dbReference type="InterPro" id="IPR009057">
    <property type="entry name" value="Homeodomain-like_sf"/>
</dbReference>
<dbReference type="SMART" id="SM00389">
    <property type="entry name" value="HOX"/>
    <property type="match status" value="1"/>
</dbReference>
<feature type="compositionally biased region" description="Basic and acidic residues" evidence="11">
    <location>
        <begin position="141"/>
        <end position="165"/>
    </location>
</feature>
<dbReference type="Gene3D" id="1.10.10.60">
    <property type="entry name" value="Homeodomain-like"/>
    <property type="match status" value="1"/>
</dbReference>
<evidence type="ECO:0000256" key="4">
    <source>
        <dbReference type="ARBA" id="ARBA00023155"/>
    </source>
</evidence>
<feature type="region of interest" description="Disordered" evidence="11">
    <location>
        <begin position="38"/>
        <end position="82"/>
    </location>
</feature>
<sequence length="581" mass="63396">MSTSSPLPCSRSSPASSRAAHGRRASFSGQLAFLVHSQNSVANHMPPDVDNKALARQKRRRTSKEDEDVLKAEYIKNPKPDKTARLDIVRKVALGEKEVQIWFQNKRQNDRRRSRPLEPSSTASLMSSSSTMSDPPTEDETIARDIDSAPGQHEPEMCPKSDPPERALTPELTSDETIPDLHTDEAIEPARSESQLTSDPAVEPSTEPQVAEPDATETTNPQQAAPSSQGASQARTSWISNRRSASFVRYNEDYTPEVITFPNAPPKPTESSPEMASSATRSLKRTHSFVRLSTNEDGTARIVTDLDKTPSPPHIKTTPTSFSRAAAGLRRSYSAAGFNERLAAAARGEPSPKIPRTSSSIGRSRDSRAWEFWCDPDSRSTTSLTTRAEQEGSGSAADAIGILRANRKILAQNHARQNTPLRSRSNQILGSLGSPGVKKSRGPMQRASTTNGRFSTRDYKKSGDTTESDEFPETTSDKENWEPDMPKSVRRDRQVAATPPASRAARKILGENTDMLSQDSSLGAMLAREKRKGAKVVLDPEDDEELRQFMGGDGSGGTSLSSAEEAGCVEGLLKLSQGQWR</sequence>
<dbReference type="GO" id="GO:0000082">
    <property type="term" value="P:G1/S transition of mitotic cell cycle"/>
    <property type="evidence" value="ECO:0007669"/>
    <property type="project" value="UniProtKB-ARBA"/>
</dbReference>
<comment type="subcellular location">
    <subcellularLocation>
        <location evidence="1 9 10">Nucleus</location>
    </subcellularLocation>
</comment>
<dbReference type="GO" id="GO:0000981">
    <property type="term" value="F:DNA-binding transcription factor activity, RNA polymerase II-specific"/>
    <property type="evidence" value="ECO:0007669"/>
    <property type="project" value="InterPro"/>
</dbReference>
<feature type="compositionally biased region" description="Low complexity" evidence="11">
    <location>
        <begin position="1"/>
        <end position="19"/>
    </location>
</feature>
<dbReference type="InterPro" id="IPR001356">
    <property type="entry name" value="HD"/>
</dbReference>
<feature type="region of interest" description="Disordered" evidence="11">
    <location>
        <begin position="1"/>
        <end position="24"/>
    </location>
</feature>
<dbReference type="InterPro" id="IPR017970">
    <property type="entry name" value="Homeobox_CS"/>
</dbReference>
<evidence type="ECO:0000256" key="10">
    <source>
        <dbReference type="RuleBase" id="RU000682"/>
    </source>
</evidence>
<dbReference type="SUPFAM" id="SSF46689">
    <property type="entry name" value="Homeodomain-like"/>
    <property type="match status" value="1"/>
</dbReference>
<keyword evidence="5" id="KW-0804">Transcription</keyword>
<evidence type="ECO:0000313" key="13">
    <source>
        <dbReference type="EMBL" id="KAF2851684.1"/>
    </source>
</evidence>
<feature type="region of interest" description="Disordered" evidence="11">
    <location>
        <begin position="414"/>
        <end position="503"/>
    </location>
</feature>
<accession>A0A6A7B8K9</accession>
<evidence type="ECO:0000256" key="11">
    <source>
        <dbReference type="SAM" id="MobiDB-lite"/>
    </source>
</evidence>
<dbReference type="GO" id="GO:0000122">
    <property type="term" value="P:negative regulation of transcription by RNA polymerase II"/>
    <property type="evidence" value="ECO:0007669"/>
    <property type="project" value="UniProtKB-ARBA"/>
</dbReference>
<feature type="compositionally biased region" description="Basic and acidic residues" evidence="11">
    <location>
        <begin position="179"/>
        <end position="191"/>
    </location>
</feature>
<keyword evidence="4 9" id="KW-0371">Homeobox</keyword>
<dbReference type="PROSITE" id="PS50071">
    <property type="entry name" value="HOMEOBOX_2"/>
    <property type="match status" value="1"/>
</dbReference>